<dbReference type="SUPFAM" id="SSF47090">
    <property type="entry name" value="PGBD-like"/>
    <property type="match status" value="1"/>
</dbReference>
<dbReference type="GO" id="GO:0008234">
    <property type="term" value="F:cysteine-type peptidase activity"/>
    <property type="evidence" value="ECO:0007669"/>
    <property type="project" value="UniProtKB-KW"/>
</dbReference>
<evidence type="ECO:0000313" key="9">
    <source>
        <dbReference type="EMBL" id="SFF29485.1"/>
    </source>
</evidence>
<dbReference type="InterPro" id="IPR036365">
    <property type="entry name" value="PGBD-like_sf"/>
</dbReference>
<feature type="domain" description="X-Tfes XVIPCD" evidence="8">
    <location>
        <begin position="309"/>
        <end position="408"/>
    </location>
</feature>
<dbReference type="InterPro" id="IPR002477">
    <property type="entry name" value="Peptidoglycan-bd-like"/>
</dbReference>
<feature type="region of interest" description="Disordered" evidence="5">
    <location>
        <begin position="183"/>
        <end position="219"/>
    </location>
</feature>
<dbReference type="STRING" id="500610.SAMN02799615_03026"/>
<protein>
    <submittedName>
        <fullName evidence="9">NlpC/P60 family protein</fullName>
    </submittedName>
</protein>
<evidence type="ECO:0000256" key="1">
    <source>
        <dbReference type="ARBA" id="ARBA00007074"/>
    </source>
</evidence>
<evidence type="ECO:0000256" key="5">
    <source>
        <dbReference type="SAM" id="MobiDB-lite"/>
    </source>
</evidence>
<evidence type="ECO:0000313" key="10">
    <source>
        <dbReference type="Proteomes" id="UP000199477"/>
    </source>
</evidence>
<keyword evidence="3" id="KW-0378">Hydrolase</keyword>
<dbReference type="Pfam" id="PF20410">
    <property type="entry name" value="X-Tfes_XVIPCD"/>
    <property type="match status" value="1"/>
</dbReference>
<dbReference type="InterPro" id="IPR000064">
    <property type="entry name" value="NLP_P60_dom"/>
</dbReference>
<evidence type="ECO:0000256" key="2">
    <source>
        <dbReference type="ARBA" id="ARBA00022670"/>
    </source>
</evidence>
<dbReference type="RefSeq" id="WP_051548342.1">
    <property type="nucleotide sequence ID" value="NZ_FONH01000012.1"/>
</dbReference>
<reference evidence="10" key="1">
    <citation type="submission" date="2016-10" db="EMBL/GenBank/DDBJ databases">
        <authorList>
            <person name="Varghese N."/>
            <person name="Submissions S."/>
        </authorList>
    </citation>
    <scope>NUCLEOTIDE SEQUENCE [LARGE SCALE GENOMIC DNA]</scope>
    <source>
        <strain evidence="10">UNC178MFTsu3.1</strain>
    </source>
</reference>
<dbReference type="Pfam" id="PF00877">
    <property type="entry name" value="NLPC_P60"/>
    <property type="match status" value="1"/>
</dbReference>
<dbReference type="InterPro" id="IPR038765">
    <property type="entry name" value="Papain-like_cys_pep_sf"/>
</dbReference>
<feature type="domain" description="NlpC/P60" evidence="6">
    <location>
        <begin position="49"/>
        <end position="132"/>
    </location>
</feature>
<dbReference type="SUPFAM" id="SSF54001">
    <property type="entry name" value="Cysteine proteinases"/>
    <property type="match status" value="1"/>
</dbReference>
<dbReference type="GO" id="GO:0006508">
    <property type="term" value="P:proteolysis"/>
    <property type="evidence" value="ECO:0007669"/>
    <property type="project" value="UniProtKB-KW"/>
</dbReference>
<keyword evidence="10" id="KW-1185">Reference proteome</keyword>
<sequence>MGREILDEAYHHFALEGRQYEYGRGDLSLNNKVGNRHTDPSRTEQDLDGDGFRGVDCSSLVWRGLKNAGYDVGDAPFDTSKLFTGNQTTAYAQKHFDVVPAAEASKTPGSLQPGDILMFNSSHGRHVGIFKGYDPKGNIEFYGSQVSTGPALTTARGEGSYWNGGDFHIVGALRAKPEFRTHAPVHGGQADLPAATGPAAARPHDNTAATPRKEQPHGHEEYLHKGARGGDVMSLQNELARLGYPSREAPLHADGHFGPKTDDALRSFQKEHGLKPDGVVGPETTRALHKQLALGQHEAGHTPAPMRLDNPAHPENGLYKQALDAVHRLDAAHQREPNHQSGQLAGSLAVRAREEGLQRIDHAVLSDDAKRTYAVQGDLNSPFKRTAEVDTAQAVNTPLEKSTAALEQATATQAQNQQQHQQQKQQPAPVQTGPSVSV</sequence>
<evidence type="ECO:0000259" key="6">
    <source>
        <dbReference type="Pfam" id="PF00877"/>
    </source>
</evidence>
<dbReference type="Gene3D" id="1.10.101.10">
    <property type="entry name" value="PGBD-like superfamily/PGBD"/>
    <property type="match status" value="1"/>
</dbReference>
<name>A0A1I2HGV1_9GAMM</name>
<feature type="region of interest" description="Disordered" evidence="5">
    <location>
        <begin position="29"/>
        <end position="48"/>
    </location>
</feature>
<dbReference type="InterPro" id="IPR046519">
    <property type="entry name" value="X-Tfes_XVIPCD"/>
</dbReference>
<keyword evidence="2" id="KW-0645">Protease</keyword>
<feature type="domain" description="Peptidoglycan binding-like" evidence="7">
    <location>
        <begin position="228"/>
        <end position="288"/>
    </location>
</feature>
<dbReference type="Gene3D" id="3.90.1720.10">
    <property type="entry name" value="endopeptidase domain like (from Nostoc punctiforme)"/>
    <property type="match status" value="1"/>
</dbReference>
<dbReference type="AlphaFoldDB" id="A0A1I2HGV1"/>
<dbReference type="Proteomes" id="UP000199477">
    <property type="component" value="Unassembled WGS sequence"/>
</dbReference>
<dbReference type="InterPro" id="IPR036366">
    <property type="entry name" value="PGBDSf"/>
</dbReference>
<proteinExistence type="inferred from homology"/>
<keyword evidence="4" id="KW-0788">Thiol protease</keyword>
<feature type="compositionally biased region" description="Basic and acidic residues" evidence="5">
    <location>
        <begin position="36"/>
        <end position="48"/>
    </location>
</feature>
<evidence type="ECO:0000259" key="8">
    <source>
        <dbReference type="Pfam" id="PF20410"/>
    </source>
</evidence>
<evidence type="ECO:0000256" key="4">
    <source>
        <dbReference type="ARBA" id="ARBA00022807"/>
    </source>
</evidence>
<evidence type="ECO:0000259" key="7">
    <source>
        <dbReference type="Pfam" id="PF01471"/>
    </source>
</evidence>
<accession>A0A1I2HGV1</accession>
<feature type="compositionally biased region" description="Low complexity" evidence="5">
    <location>
        <begin position="190"/>
        <end position="201"/>
    </location>
</feature>
<feature type="compositionally biased region" description="Low complexity" evidence="5">
    <location>
        <begin position="403"/>
        <end position="432"/>
    </location>
</feature>
<dbReference type="Pfam" id="PF01471">
    <property type="entry name" value="PG_binding_1"/>
    <property type="match status" value="1"/>
</dbReference>
<dbReference type="EMBL" id="FONH01000012">
    <property type="protein sequence ID" value="SFF29485.1"/>
    <property type="molecule type" value="Genomic_DNA"/>
</dbReference>
<evidence type="ECO:0000256" key="3">
    <source>
        <dbReference type="ARBA" id="ARBA00022801"/>
    </source>
</evidence>
<gene>
    <name evidence="9" type="ORF">SAMN02799615_03026</name>
</gene>
<comment type="similarity">
    <text evidence="1">Belongs to the peptidase C40 family.</text>
</comment>
<feature type="region of interest" description="Disordered" evidence="5">
    <location>
        <begin position="396"/>
        <end position="438"/>
    </location>
</feature>
<organism evidence="9 10">
    <name type="scientific">Dyella marensis</name>
    <dbReference type="NCBI Taxonomy" id="500610"/>
    <lineage>
        <taxon>Bacteria</taxon>
        <taxon>Pseudomonadati</taxon>
        <taxon>Pseudomonadota</taxon>
        <taxon>Gammaproteobacteria</taxon>
        <taxon>Lysobacterales</taxon>
        <taxon>Rhodanobacteraceae</taxon>
        <taxon>Dyella</taxon>
    </lineage>
</organism>